<evidence type="ECO:0000259" key="7">
    <source>
        <dbReference type="PROSITE" id="PS50056"/>
    </source>
</evidence>
<keyword evidence="3" id="KW-0378">Hydrolase</keyword>
<dbReference type="Proteomes" id="UP000286134">
    <property type="component" value="Unassembled WGS sequence"/>
</dbReference>
<dbReference type="OrthoDB" id="426001at2759"/>
<dbReference type="Pfam" id="PF00782">
    <property type="entry name" value="DSPc"/>
    <property type="match status" value="1"/>
</dbReference>
<evidence type="ECO:0000256" key="3">
    <source>
        <dbReference type="ARBA" id="ARBA00022801"/>
    </source>
</evidence>
<dbReference type="GO" id="GO:0033550">
    <property type="term" value="F:MAP kinase tyrosine phosphatase activity"/>
    <property type="evidence" value="ECO:0007669"/>
    <property type="project" value="TreeGrafter"/>
</dbReference>
<dbReference type="InterPro" id="IPR000340">
    <property type="entry name" value="Dual-sp_phosphatase_cat-dom"/>
</dbReference>
<organism evidence="8 9">
    <name type="scientific">Erysiphe neolycopersici</name>
    <dbReference type="NCBI Taxonomy" id="212602"/>
    <lineage>
        <taxon>Eukaryota</taxon>
        <taxon>Fungi</taxon>
        <taxon>Dikarya</taxon>
        <taxon>Ascomycota</taxon>
        <taxon>Pezizomycotina</taxon>
        <taxon>Leotiomycetes</taxon>
        <taxon>Erysiphales</taxon>
        <taxon>Erysiphaceae</taxon>
        <taxon>Erysiphe</taxon>
    </lineage>
</organism>
<proteinExistence type="inferred from homology"/>
<gene>
    <name evidence="8" type="ORF">OnM2_044028</name>
</gene>
<comment type="caution">
    <text evidence="8">The sequence shown here is derived from an EMBL/GenBank/DDBJ whole genome shotgun (WGS) entry which is preliminary data.</text>
</comment>
<evidence type="ECO:0000256" key="2">
    <source>
        <dbReference type="ARBA" id="ARBA00013064"/>
    </source>
</evidence>
<dbReference type="GO" id="GO:0017017">
    <property type="term" value="F:MAP kinase tyrosine/serine/threonine phosphatase activity"/>
    <property type="evidence" value="ECO:0007669"/>
    <property type="project" value="TreeGrafter"/>
</dbReference>
<accession>A0A420HUW3</accession>
<dbReference type="InterPro" id="IPR016130">
    <property type="entry name" value="Tyr_Pase_AS"/>
</dbReference>
<dbReference type="InterPro" id="IPR000387">
    <property type="entry name" value="Tyr_Pase_dom"/>
</dbReference>
<dbReference type="PROSITE" id="PS50054">
    <property type="entry name" value="TYR_PHOSPHATASE_DUAL"/>
    <property type="match status" value="1"/>
</dbReference>
<dbReference type="GO" id="GO:0008330">
    <property type="term" value="F:protein tyrosine/threonine phosphatase activity"/>
    <property type="evidence" value="ECO:0007669"/>
    <property type="project" value="TreeGrafter"/>
</dbReference>
<dbReference type="SMART" id="SM00195">
    <property type="entry name" value="DSPc"/>
    <property type="match status" value="1"/>
</dbReference>
<feature type="domain" description="Tyrosine specific protein phosphatases" evidence="7">
    <location>
        <begin position="239"/>
        <end position="298"/>
    </location>
</feature>
<feature type="domain" description="Tyrosine-protein phosphatase" evidence="6">
    <location>
        <begin position="132"/>
        <end position="319"/>
    </location>
</feature>
<keyword evidence="4" id="KW-0904">Protein phosphatase</keyword>
<dbReference type="STRING" id="212602.A0A420HUW3"/>
<feature type="region of interest" description="Disordered" evidence="5">
    <location>
        <begin position="176"/>
        <end position="196"/>
    </location>
</feature>
<dbReference type="PROSITE" id="PS00383">
    <property type="entry name" value="TYR_PHOSPHATASE_1"/>
    <property type="match status" value="1"/>
</dbReference>
<dbReference type="AlphaFoldDB" id="A0A420HUW3"/>
<evidence type="ECO:0000259" key="6">
    <source>
        <dbReference type="PROSITE" id="PS50054"/>
    </source>
</evidence>
<sequence length="379" mass="41977">MKGKRKPNLLSLDTGAANNNLRVASLASPGMPSMLQRRGFERSASTPRMITTPMCGPAGGMTLWPQLRPSRLGTKKSLQDNMSNYNLATEDGSETSTGVQMATLLPGVTVGGDAFDRAHLTEDNSSAGYSDGPILMYEPNIYLYSEPTINEIMNFDVVINVAREVKCPTEIAEIISQGSSSSSQRQRDPSVRLDRAKSDSGLESITVRSLISIPSKSSKSNHILEYIHAPWDHNTDVKDELWDLCQLMESRSIMGKKILVHCQQGASRSATLIIAYGMYINQDIGPNESYKIVQSKSPWVNPNMSLLFSLNDFKKVITEKKKYEKKNRTGSIISKNPPPPLIEALSSNSQETRNISYKQPPETIKFKLETYMGHAWVIA</sequence>
<dbReference type="Gene3D" id="3.90.190.10">
    <property type="entry name" value="Protein tyrosine phosphatase superfamily"/>
    <property type="match status" value="1"/>
</dbReference>
<dbReference type="InterPro" id="IPR020422">
    <property type="entry name" value="TYR_PHOSPHATASE_DUAL_dom"/>
</dbReference>
<feature type="compositionally biased region" description="Basic and acidic residues" evidence="5">
    <location>
        <begin position="185"/>
        <end position="196"/>
    </location>
</feature>
<evidence type="ECO:0000313" key="8">
    <source>
        <dbReference type="EMBL" id="RKF61210.1"/>
    </source>
</evidence>
<dbReference type="GO" id="GO:0005634">
    <property type="term" value="C:nucleus"/>
    <property type="evidence" value="ECO:0007669"/>
    <property type="project" value="TreeGrafter"/>
</dbReference>
<dbReference type="GO" id="GO:0005829">
    <property type="term" value="C:cytosol"/>
    <property type="evidence" value="ECO:0007669"/>
    <property type="project" value="TreeGrafter"/>
</dbReference>
<dbReference type="InterPro" id="IPR029021">
    <property type="entry name" value="Prot-tyrosine_phosphatase-like"/>
</dbReference>
<evidence type="ECO:0000256" key="4">
    <source>
        <dbReference type="ARBA" id="ARBA00022912"/>
    </source>
</evidence>
<protein>
    <recommendedName>
        <fullName evidence="2">protein-tyrosine-phosphatase</fullName>
        <ecNumber evidence="2">3.1.3.48</ecNumber>
    </recommendedName>
</protein>
<name>A0A420HUW3_9PEZI</name>
<evidence type="ECO:0000256" key="5">
    <source>
        <dbReference type="SAM" id="MobiDB-lite"/>
    </source>
</evidence>
<dbReference type="SUPFAM" id="SSF52799">
    <property type="entry name" value="(Phosphotyrosine protein) phosphatases II"/>
    <property type="match status" value="1"/>
</dbReference>
<keyword evidence="9" id="KW-1185">Reference proteome</keyword>
<dbReference type="PANTHER" id="PTHR10159">
    <property type="entry name" value="DUAL SPECIFICITY PROTEIN PHOSPHATASE"/>
    <property type="match status" value="1"/>
</dbReference>
<dbReference type="PANTHER" id="PTHR10159:SF519">
    <property type="entry name" value="DUAL SPECIFICITY PROTEIN PHOSPHATASE MPK3"/>
    <property type="match status" value="1"/>
</dbReference>
<dbReference type="PROSITE" id="PS50056">
    <property type="entry name" value="TYR_PHOSPHATASE_2"/>
    <property type="match status" value="1"/>
</dbReference>
<evidence type="ECO:0000256" key="1">
    <source>
        <dbReference type="ARBA" id="ARBA00008601"/>
    </source>
</evidence>
<dbReference type="EMBL" id="MCFK01004426">
    <property type="protein sequence ID" value="RKF61210.1"/>
    <property type="molecule type" value="Genomic_DNA"/>
</dbReference>
<comment type="similarity">
    <text evidence="1">Belongs to the protein-tyrosine phosphatase family. Non-receptor class dual specificity subfamily.</text>
</comment>
<dbReference type="GO" id="GO:0043409">
    <property type="term" value="P:negative regulation of MAPK cascade"/>
    <property type="evidence" value="ECO:0007669"/>
    <property type="project" value="TreeGrafter"/>
</dbReference>
<dbReference type="CDD" id="cd14521">
    <property type="entry name" value="DSP_fungal_SDP1-like"/>
    <property type="match status" value="1"/>
</dbReference>
<evidence type="ECO:0000313" key="9">
    <source>
        <dbReference type="Proteomes" id="UP000286134"/>
    </source>
</evidence>
<reference evidence="8 9" key="1">
    <citation type="journal article" date="2018" name="BMC Genomics">
        <title>Comparative genome analyses reveal sequence features reflecting distinct modes of host-adaptation between dicot and monocot powdery mildew.</title>
        <authorList>
            <person name="Wu Y."/>
            <person name="Ma X."/>
            <person name="Pan Z."/>
            <person name="Kale S.D."/>
            <person name="Song Y."/>
            <person name="King H."/>
            <person name="Zhang Q."/>
            <person name="Presley C."/>
            <person name="Deng X."/>
            <person name="Wei C.I."/>
            <person name="Xiao S."/>
        </authorList>
    </citation>
    <scope>NUCLEOTIDE SEQUENCE [LARGE SCALE GENOMIC DNA]</scope>
    <source>
        <strain evidence="8">UMSG2</strain>
    </source>
</reference>
<dbReference type="EC" id="3.1.3.48" evidence="2"/>